<dbReference type="InterPro" id="IPR003660">
    <property type="entry name" value="HAMP_dom"/>
</dbReference>
<dbReference type="SUPFAM" id="SSF47384">
    <property type="entry name" value="Homodimeric domain of signal transducing histidine kinase"/>
    <property type="match status" value="1"/>
</dbReference>
<reference evidence="15" key="1">
    <citation type="submission" date="2015-10" db="EMBL/GenBank/DDBJ databases">
        <authorList>
            <person name="Gilbert D.G."/>
        </authorList>
    </citation>
    <scope>NUCLEOTIDE SEQUENCE</scope>
</reference>
<evidence type="ECO:0000256" key="11">
    <source>
        <dbReference type="SAM" id="MobiDB-lite"/>
    </source>
</evidence>
<dbReference type="Gene3D" id="6.10.340.10">
    <property type="match status" value="1"/>
</dbReference>
<feature type="region of interest" description="Disordered" evidence="11">
    <location>
        <begin position="377"/>
        <end position="399"/>
    </location>
</feature>
<dbReference type="CDD" id="cd00075">
    <property type="entry name" value="HATPase"/>
    <property type="match status" value="1"/>
</dbReference>
<dbReference type="InterPro" id="IPR050428">
    <property type="entry name" value="TCS_sensor_his_kinase"/>
</dbReference>
<dbReference type="InterPro" id="IPR004358">
    <property type="entry name" value="Sig_transdc_His_kin-like_C"/>
</dbReference>
<evidence type="ECO:0000256" key="3">
    <source>
        <dbReference type="ARBA" id="ARBA00012438"/>
    </source>
</evidence>
<dbReference type="GO" id="GO:0005886">
    <property type="term" value="C:plasma membrane"/>
    <property type="evidence" value="ECO:0007669"/>
    <property type="project" value="TreeGrafter"/>
</dbReference>
<evidence type="ECO:0000259" key="13">
    <source>
        <dbReference type="PROSITE" id="PS50109"/>
    </source>
</evidence>
<comment type="catalytic activity">
    <reaction evidence="1">
        <text>ATP + protein L-histidine = ADP + protein N-phospho-L-histidine.</text>
        <dbReference type="EC" id="2.7.13.3"/>
    </reaction>
</comment>
<keyword evidence="7 15" id="KW-0418">Kinase</keyword>
<evidence type="ECO:0000256" key="4">
    <source>
        <dbReference type="ARBA" id="ARBA00022553"/>
    </source>
</evidence>
<keyword evidence="5" id="KW-0808">Transferase</keyword>
<accession>A0A170PNV2</accession>
<protein>
    <recommendedName>
        <fullName evidence="3">histidine kinase</fullName>
        <ecNumber evidence="3">2.7.13.3</ecNumber>
    </recommendedName>
</protein>
<evidence type="ECO:0000256" key="8">
    <source>
        <dbReference type="ARBA" id="ARBA00022989"/>
    </source>
</evidence>
<keyword evidence="9" id="KW-0902">Two-component regulatory system</keyword>
<dbReference type="AlphaFoldDB" id="A0A170PNV2"/>
<dbReference type="SUPFAM" id="SSF55874">
    <property type="entry name" value="ATPase domain of HSP90 chaperone/DNA topoisomerase II/histidine kinase"/>
    <property type="match status" value="1"/>
</dbReference>
<dbReference type="SMART" id="SM00387">
    <property type="entry name" value="HATPase_c"/>
    <property type="match status" value="1"/>
</dbReference>
<dbReference type="PANTHER" id="PTHR45436:SF5">
    <property type="entry name" value="SENSOR HISTIDINE KINASE TRCS"/>
    <property type="match status" value="1"/>
</dbReference>
<dbReference type="EC" id="2.7.13.3" evidence="3"/>
<keyword evidence="4" id="KW-0597">Phosphoprotein</keyword>
<feature type="domain" description="HAMP" evidence="14">
    <location>
        <begin position="177"/>
        <end position="230"/>
    </location>
</feature>
<evidence type="ECO:0000256" key="1">
    <source>
        <dbReference type="ARBA" id="ARBA00000085"/>
    </source>
</evidence>
<dbReference type="PROSITE" id="PS50109">
    <property type="entry name" value="HIS_KIN"/>
    <property type="match status" value="1"/>
</dbReference>
<evidence type="ECO:0000256" key="10">
    <source>
        <dbReference type="ARBA" id="ARBA00023136"/>
    </source>
</evidence>
<feature type="domain" description="Histidine kinase" evidence="13">
    <location>
        <begin position="238"/>
        <end position="440"/>
    </location>
</feature>
<dbReference type="PROSITE" id="PS50885">
    <property type="entry name" value="HAMP"/>
    <property type="match status" value="1"/>
</dbReference>
<dbReference type="GO" id="GO:0000155">
    <property type="term" value="F:phosphorelay sensor kinase activity"/>
    <property type="evidence" value="ECO:0007669"/>
    <property type="project" value="InterPro"/>
</dbReference>
<sequence>MLSQVILMVATATILPILLVYFLSSTADGLISAELARDARAIAAGTSPGPGELGGSSDEAAFLQGNAVRDTGRSGRRFVVYDASGTIVRQGGDAMPIPLSGVPRGPGPVFLRHGRYDVLSLPLARAGSAPQWIVMVQDRTVPEEIVDDVVTSFLSRFVWIVPASLLASLLVGLFVVRQVTDKFRRTAAQVDAISTHRIDVRLPSDDLPTEAAPLASAINRVLDRLEAGYRYQGEFVGNVAHELRTPLALISLRTEALDPSPERELILRAVERANHVVRQLMELAAIDRHYPEIESIDACVLVRDIVGLMAPLVFRADHVIAFVEPVARAPLVQGVPGLLQIALTNLIDNAVRHTPAGCTITVSVEPDGGIVVEDDGPGLAVETDRSESRRYRREGTNRSDSAGLGLSIVERIVTVCGGLIEIGNRPSGGARFAIRLLAATETTSRPKS</sequence>
<evidence type="ECO:0000256" key="5">
    <source>
        <dbReference type="ARBA" id="ARBA00022679"/>
    </source>
</evidence>
<comment type="subcellular location">
    <subcellularLocation>
        <location evidence="2">Membrane</location>
    </subcellularLocation>
</comment>
<evidence type="ECO:0000256" key="9">
    <source>
        <dbReference type="ARBA" id="ARBA00023012"/>
    </source>
</evidence>
<proteinExistence type="predicted"/>
<dbReference type="SMART" id="SM00304">
    <property type="entry name" value="HAMP"/>
    <property type="match status" value="1"/>
</dbReference>
<dbReference type="PRINTS" id="PR00344">
    <property type="entry name" value="BCTRLSENSOR"/>
</dbReference>
<dbReference type="Pfam" id="PF00512">
    <property type="entry name" value="HisKA"/>
    <property type="match status" value="1"/>
</dbReference>
<keyword evidence="6 12" id="KW-0812">Transmembrane</keyword>
<dbReference type="InterPro" id="IPR005467">
    <property type="entry name" value="His_kinase_dom"/>
</dbReference>
<evidence type="ECO:0000256" key="6">
    <source>
        <dbReference type="ARBA" id="ARBA00022692"/>
    </source>
</evidence>
<feature type="transmembrane region" description="Helical" evidence="12">
    <location>
        <begin position="157"/>
        <end position="176"/>
    </location>
</feature>
<evidence type="ECO:0000313" key="15">
    <source>
        <dbReference type="EMBL" id="CUS44702.1"/>
    </source>
</evidence>
<dbReference type="CDD" id="cd00082">
    <property type="entry name" value="HisKA"/>
    <property type="match status" value="1"/>
</dbReference>
<dbReference type="PANTHER" id="PTHR45436">
    <property type="entry name" value="SENSOR HISTIDINE KINASE YKOH"/>
    <property type="match status" value="1"/>
</dbReference>
<evidence type="ECO:0000256" key="7">
    <source>
        <dbReference type="ARBA" id="ARBA00022777"/>
    </source>
</evidence>
<dbReference type="Gene3D" id="3.30.565.10">
    <property type="entry name" value="Histidine kinase-like ATPase, C-terminal domain"/>
    <property type="match status" value="1"/>
</dbReference>
<feature type="compositionally biased region" description="Basic and acidic residues" evidence="11">
    <location>
        <begin position="382"/>
        <end position="397"/>
    </location>
</feature>
<dbReference type="Gene3D" id="1.10.287.130">
    <property type="match status" value="1"/>
</dbReference>
<organism evidence="15">
    <name type="scientific">hydrothermal vent metagenome</name>
    <dbReference type="NCBI Taxonomy" id="652676"/>
    <lineage>
        <taxon>unclassified sequences</taxon>
        <taxon>metagenomes</taxon>
        <taxon>ecological metagenomes</taxon>
    </lineage>
</organism>
<name>A0A170PNV2_9ZZZZ</name>
<dbReference type="InterPro" id="IPR036890">
    <property type="entry name" value="HATPase_C_sf"/>
</dbReference>
<keyword evidence="8 12" id="KW-1133">Transmembrane helix</keyword>
<feature type="transmembrane region" description="Helical" evidence="12">
    <location>
        <begin position="5"/>
        <end position="24"/>
    </location>
</feature>
<dbReference type="InterPro" id="IPR003594">
    <property type="entry name" value="HATPase_dom"/>
</dbReference>
<keyword evidence="10 12" id="KW-0472">Membrane</keyword>
<evidence type="ECO:0000256" key="12">
    <source>
        <dbReference type="SAM" id="Phobius"/>
    </source>
</evidence>
<gene>
    <name evidence="15" type="ORF">MGWOODY_Smn2524</name>
</gene>
<evidence type="ECO:0000256" key="2">
    <source>
        <dbReference type="ARBA" id="ARBA00004370"/>
    </source>
</evidence>
<dbReference type="SMART" id="SM00388">
    <property type="entry name" value="HisKA"/>
    <property type="match status" value="1"/>
</dbReference>
<dbReference type="InterPro" id="IPR036097">
    <property type="entry name" value="HisK_dim/P_sf"/>
</dbReference>
<evidence type="ECO:0000259" key="14">
    <source>
        <dbReference type="PROSITE" id="PS50885"/>
    </source>
</evidence>
<dbReference type="EMBL" id="CZQE01000168">
    <property type="protein sequence ID" value="CUS44702.1"/>
    <property type="molecule type" value="Genomic_DNA"/>
</dbReference>
<dbReference type="InterPro" id="IPR003661">
    <property type="entry name" value="HisK_dim/P_dom"/>
</dbReference>
<dbReference type="Pfam" id="PF02518">
    <property type="entry name" value="HATPase_c"/>
    <property type="match status" value="1"/>
</dbReference>